<dbReference type="SUPFAM" id="SSF52540">
    <property type="entry name" value="P-loop containing nucleoside triphosphate hydrolases"/>
    <property type="match status" value="1"/>
</dbReference>
<keyword evidence="5" id="KW-0611">Plant defense</keyword>
<dbReference type="Pfam" id="PF23559">
    <property type="entry name" value="WHD_DRP"/>
    <property type="match status" value="1"/>
</dbReference>
<dbReference type="Pfam" id="PF23598">
    <property type="entry name" value="LRR_14"/>
    <property type="match status" value="1"/>
</dbReference>
<dbReference type="InterPro" id="IPR044974">
    <property type="entry name" value="Disease_R_plants"/>
</dbReference>
<dbReference type="FunFam" id="1.10.10.10:FF:000322">
    <property type="entry name" value="Probable disease resistance protein At1g63360"/>
    <property type="match status" value="1"/>
</dbReference>
<dbReference type="AlphaFoldDB" id="A0AAD4IQ93"/>
<keyword evidence="4" id="KW-0547">Nucleotide-binding</keyword>
<dbReference type="SUPFAM" id="SSF52058">
    <property type="entry name" value="L domain-like"/>
    <property type="match status" value="1"/>
</dbReference>
<feature type="domain" description="NB-ARC" evidence="7">
    <location>
        <begin position="152"/>
        <end position="320"/>
    </location>
</feature>
<accession>A0AAD4IQ93</accession>
<evidence type="ECO:0000256" key="2">
    <source>
        <dbReference type="ARBA" id="ARBA00022614"/>
    </source>
</evidence>
<comment type="caution">
    <text evidence="11">The sequence shown here is derived from an EMBL/GenBank/DDBJ whole genome shotgun (WGS) entry which is preliminary data.</text>
</comment>
<dbReference type="InterPro" id="IPR041118">
    <property type="entry name" value="Rx_N"/>
</dbReference>
<dbReference type="Proteomes" id="UP001190926">
    <property type="component" value="Unassembled WGS sequence"/>
</dbReference>
<dbReference type="InterPro" id="IPR055414">
    <property type="entry name" value="LRR_R13L4/SHOC2-like"/>
</dbReference>
<comment type="similarity">
    <text evidence="1">Belongs to the disease resistance NB-LRR family.</text>
</comment>
<keyword evidence="3" id="KW-0677">Repeat</keyword>
<dbReference type="GO" id="GO:0051607">
    <property type="term" value="P:defense response to virus"/>
    <property type="evidence" value="ECO:0007669"/>
    <property type="project" value="UniProtKB-ARBA"/>
</dbReference>
<dbReference type="InterPro" id="IPR036388">
    <property type="entry name" value="WH-like_DNA-bd_sf"/>
</dbReference>
<dbReference type="Pfam" id="PF18052">
    <property type="entry name" value="Rx_N"/>
    <property type="match status" value="1"/>
</dbReference>
<dbReference type="CDD" id="cd14798">
    <property type="entry name" value="RX-CC_like"/>
    <property type="match status" value="1"/>
</dbReference>
<evidence type="ECO:0000256" key="3">
    <source>
        <dbReference type="ARBA" id="ARBA00022737"/>
    </source>
</evidence>
<evidence type="ECO:0000313" key="12">
    <source>
        <dbReference type="Proteomes" id="UP001190926"/>
    </source>
</evidence>
<dbReference type="PANTHER" id="PTHR23155:SF1193">
    <property type="entry name" value="DISEASE RESISTANCE PROTEIN RPP13-RELATED"/>
    <property type="match status" value="1"/>
</dbReference>
<dbReference type="Gene3D" id="1.20.5.4130">
    <property type="match status" value="1"/>
</dbReference>
<dbReference type="Gene3D" id="3.80.10.10">
    <property type="entry name" value="Ribonuclease Inhibitor"/>
    <property type="match status" value="1"/>
</dbReference>
<dbReference type="InterPro" id="IPR032675">
    <property type="entry name" value="LRR_dom_sf"/>
</dbReference>
<dbReference type="GO" id="GO:0043531">
    <property type="term" value="F:ADP binding"/>
    <property type="evidence" value="ECO:0007669"/>
    <property type="project" value="InterPro"/>
</dbReference>
<dbReference type="Gene3D" id="3.40.50.300">
    <property type="entry name" value="P-loop containing nucleotide triphosphate hydrolases"/>
    <property type="match status" value="1"/>
</dbReference>
<organism evidence="11 12">
    <name type="scientific">Perilla frutescens var. hirtella</name>
    <name type="common">Perilla citriodora</name>
    <name type="synonym">Perilla setoyensis</name>
    <dbReference type="NCBI Taxonomy" id="608512"/>
    <lineage>
        <taxon>Eukaryota</taxon>
        <taxon>Viridiplantae</taxon>
        <taxon>Streptophyta</taxon>
        <taxon>Embryophyta</taxon>
        <taxon>Tracheophyta</taxon>
        <taxon>Spermatophyta</taxon>
        <taxon>Magnoliopsida</taxon>
        <taxon>eudicotyledons</taxon>
        <taxon>Gunneridae</taxon>
        <taxon>Pentapetalae</taxon>
        <taxon>asterids</taxon>
        <taxon>lamiids</taxon>
        <taxon>Lamiales</taxon>
        <taxon>Lamiaceae</taxon>
        <taxon>Nepetoideae</taxon>
        <taxon>Elsholtzieae</taxon>
        <taxon>Perilla</taxon>
    </lineage>
</organism>
<evidence type="ECO:0000256" key="4">
    <source>
        <dbReference type="ARBA" id="ARBA00022741"/>
    </source>
</evidence>
<proteinExistence type="inferred from homology"/>
<evidence type="ECO:0000313" key="11">
    <source>
        <dbReference type="EMBL" id="KAH6756833.1"/>
    </source>
</evidence>
<name>A0AAD4IQ93_PERFH</name>
<dbReference type="Pfam" id="PF00931">
    <property type="entry name" value="NB-ARC"/>
    <property type="match status" value="1"/>
</dbReference>
<dbReference type="GO" id="GO:0098542">
    <property type="term" value="P:defense response to other organism"/>
    <property type="evidence" value="ECO:0007669"/>
    <property type="project" value="TreeGrafter"/>
</dbReference>
<dbReference type="FunFam" id="3.40.50.300:FF:001091">
    <property type="entry name" value="Probable disease resistance protein At1g61300"/>
    <property type="match status" value="1"/>
</dbReference>
<dbReference type="PANTHER" id="PTHR23155">
    <property type="entry name" value="DISEASE RESISTANCE PROTEIN RP"/>
    <property type="match status" value="1"/>
</dbReference>
<gene>
    <name evidence="11" type="ORF">C2S53_000572</name>
</gene>
<evidence type="ECO:0000259" key="10">
    <source>
        <dbReference type="Pfam" id="PF23598"/>
    </source>
</evidence>
<evidence type="ECO:0000256" key="5">
    <source>
        <dbReference type="ARBA" id="ARBA00022821"/>
    </source>
</evidence>
<keyword evidence="12" id="KW-1185">Reference proteome</keyword>
<dbReference type="Gene3D" id="1.10.8.430">
    <property type="entry name" value="Helical domain of apoptotic protease-activating factors"/>
    <property type="match status" value="1"/>
</dbReference>
<dbReference type="InterPro" id="IPR042197">
    <property type="entry name" value="Apaf_helical"/>
</dbReference>
<dbReference type="InterPro" id="IPR058922">
    <property type="entry name" value="WHD_DRP"/>
</dbReference>
<sequence length="886" mass="101130">MADAAVDFLLNNLKELAIHHGHLITNAKSEIESLQIDLRLFKAFLEQSVKKRRKDEPTYKVLVQNIRDVVYEVEDVIDEYVTKATERKAGSLIHRIFKSPVDLHDIGSKVEGIKERVKRAMADLDKLGVNNEDKHEKPEVRPPRQKDVVGFEDVTEELKCRLTKETNHFDVVSLIGMFGLGKTTLAWKIFNDKAIEYEFLVRIWIVVSQELSEKNIFLAILEKFTTITEDYGKMEAWELIPIVAGYLERCSSFLIVFDDVWSPAHWDKICQALPSTNNKGKVLITSREVDVGTHASKNGLLKKLRFFTQEESWELLRLEALGKLHRPSSELEGVGRRIARDCEGLPLAIVIIGGILATKFSASDESGMIKEWKKVSERVSAYLLDDKQNDLAARMKNFISLSYDRLPDHLRTCFLYMGMFPEDYEIPASKLIHMWIAEGFIQQNDYSTLEETGEMYLDDLINRNLIKIEKMKSDGKVKTCRIHDTLRDFCRTEAGNGNENLFQEIKFNNGVFAPPDSELQKCRRLYIHSNCLRFISEEPTVPRVRSFVYLSKDEFTLPEENISDFLEAFRLLRVLDIEPILFPKITSDIFRLVHVKYLAVSLNLSFLPSKFSQLWNLQTLIVNTASDKLAVEADIWKMKQLRHFKTNVSATLPKPSKKESKQGAQLQTLSTVSVESCTADLFDRACNLKKLGIRGRLALLMEGKMASFDSLRKMEYLEKLKLINDVRPKPASEGKLHSPPQPNQFPSKLRSLTLASTFLDWSYMSTLGQLENLEVLKLKDKAIVGSEWKAFGDGFRRLEFLLIEETDLATWDPSNHHFPSLKGLVLKNCKKLLGIPIGLADVASFQMLELFSCKSASSSARKIQEAKTKIQAEGSAFKLTIFPPTE</sequence>
<feature type="domain" description="Disease resistance N-terminal" evidence="8">
    <location>
        <begin position="5"/>
        <end position="89"/>
    </location>
</feature>
<dbReference type="Gene3D" id="1.10.10.10">
    <property type="entry name" value="Winged helix-like DNA-binding domain superfamily/Winged helix DNA-binding domain"/>
    <property type="match status" value="1"/>
</dbReference>
<dbReference type="GO" id="GO:0005524">
    <property type="term" value="F:ATP binding"/>
    <property type="evidence" value="ECO:0007669"/>
    <property type="project" value="UniProtKB-KW"/>
</dbReference>
<evidence type="ECO:0000256" key="6">
    <source>
        <dbReference type="ARBA" id="ARBA00022840"/>
    </source>
</evidence>
<reference evidence="11 12" key="1">
    <citation type="journal article" date="2021" name="Nat. Commun.">
        <title>Incipient diploidization of the medicinal plant Perilla within 10,000 years.</title>
        <authorList>
            <person name="Zhang Y."/>
            <person name="Shen Q."/>
            <person name="Leng L."/>
            <person name="Zhang D."/>
            <person name="Chen S."/>
            <person name="Shi Y."/>
            <person name="Ning Z."/>
            <person name="Chen S."/>
        </authorList>
    </citation>
    <scope>NUCLEOTIDE SEQUENCE [LARGE SCALE GENOMIC DNA]</scope>
    <source>
        <strain evidence="12">cv. PC099</strain>
    </source>
</reference>
<evidence type="ECO:0000259" key="7">
    <source>
        <dbReference type="Pfam" id="PF00931"/>
    </source>
</evidence>
<evidence type="ECO:0000256" key="1">
    <source>
        <dbReference type="ARBA" id="ARBA00008894"/>
    </source>
</evidence>
<keyword evidence="6" id="KW-0067">ATP-binding</keyword>
<dbReference type="InterPro" id="IPR027417">
    <property type="entry name" value="P-loop_NTPase"/>
</dbReference>
<feature type="domain" description="Disease resistance protein winged helix" evidence="9">
    <location>
        <begin position="419"/>
        <end position="489"/>
    </location>
</feature>
<evidence type="ECO:0000259" key="9">
    <source>
        <dbReference type="Pfam" id="PF23559"/>
    </source>
</evidence>
<protein>
    <submittedName>
        <fullName evidence="11">Uncharacterized protein</fullName>
    </submittedName>
</protein>
<dbReference type="InterPro" id="IPR002182">
    <property type="entry name" value="NB-ARC"/>
</dbReference>
<evidence type="ECO:0000259" key="8">
    <source>
        <dbReference type="Pfam" id="PF18052"/>
    </source>
</evidence>
<feature type="domain" description="Disease resistance R13L4/SHOC-2-like LRR" evidence="10">
    <location>
        <begin position="544"/>
        <end position="872"/>
    </location>
</feature>
<keyword evidence="2" id="KW-0433">Leucine-rich repeat</keyword>
<dbReference type="PRINTS" id="PR00364">
    <property type="entry name" value="DISEASERSIST"/>
</dbReference>
<dbReference type="InterPro" id="IPR038005">
    <property type="entry name" value="RX-like_CC"/>
</dbReference>
<dbReference type="EMBL" id="SDAM02029499">
    <property type="protein sequence ID" value="KAH6756833.1"/>
    <property type="molecule type" value="Genomic_DNA"/>
</dbReference>